<evidence type="ECO:0000313" key="2">
    <source>
        <dbReference type="Proteomes" id="UP000436822"/>
    </source>
</evidence>
<name>A0A6N6JLQ5_9RHOB</name>
<accession>A0A6N6JLQ5</accession>
<protein>
    <submittedName>
        <fullName evidence="1">Uncharacterized protein</fullName>
    </submittedName>
</protein>
<organism evidence="1 2">
    <name type="scientific">Litoreibacter roseus</name>
    <dbReference type="NCBI Taxonomy" id="2601869"/>
    <lineage>
        <taxon>Bacteria</taxon>
        <taxon>Pseudomonadati</taxon>
        <taxon>Pseudomonadota</taxon>
        <taxon>Alphaproteobacteria</taxon>
        <taxon>Rhodobacterales</taxon>
        <taxon>Roseobacteraceae</taxon>
        <taxon>Litoreibacter</taxon>
    </lineage>
</organism>
<dbReference type="Proteomes" id="UP000436822">
    <property type="component" value="Unassembled WGS sequence"/>
</dbReference>
<reference evidence="1 2" key="1">
    <citation type="submission" date="2019-12" db="EMBL/GenBank/DDBJ databases">
        <title>Litoreibacter badius sp. nov., a novel bacteriochlorophyll a-containing bacterium in the genus Litoreibacter.</title>
        <authorList>
            <person name="Kanamuro M."/>
            <person name="Takabe Y."/>
            <person name="Mori K."/>
            <person name="Takaichi S."/>
            <person name="Hanada S."/>
        </authorList>
    </citation>
    <scope>NUCLEOTIDE SEQUENCE [LARGE SCALE GENOMIC DNA]</scope>
    <source>
        <strain evidence="1 2">K6</strain>
    </source>
</reference>
<comment type="caution">
    <text evidence="1">The sequence shown here is derived from an EMBL/GenBank/DDBJ whole genome shotgun (WGS) entry which is preliminary data.</text>
</comment>
<gene>
    <name evidence="1" type="ORF">KIN_43150</name>
</gene>
<evidence type="ECO:0000313" key="1">
    <source>
        <dbReference type="EMBL" id="GFE67241.1"/>
    </source>
</evidence>
<dbReference type="AlphaFoldDB" id="A0A6N6JLQ5"/>
<sequence length="92" mass="10769">MRRFILTGSLTGTDFTQEKIIHYPIALKRTLPEHIPDHDRFLGIEKINDENFCEFADLLLDHPKTPFDTFEMLSFIKEHHVEFGALSLNNLK</sequence>
<dbReference type="EMBL" id="BLJE01000009">
    <property type="protein sequence ID" value="GFE67241.1"/>
    <property type="molecule type" value="Genomic_DNA"/>
</dbReference>
<proteinExistence type="predicted"/>
<keyword evidence="2" id="KW-1185">Reference proteome</keyword>